<dbReference type="Proteomes" id="UP000011080">
    <property type="component" value="Unassembled WGS sequence"/>
</dbReference>
<evidence type="ECO:0000256" key="4">
    <source>
        <dbReference type="ARBA" id="ARBA00023180"/>
    </source>
</evidence>
<feature type="region of interest" description="Disordered" evidence="5">
    <location>
        <begin position="258"/>
        <end position="345"/>
    </location>
</feature>
<keyword evidence="6" id="KW-0812">Transmembrane</keyword>
<evidence type="ECO:0000256" key="3">
    <source>
        <dbReference type="ARBA" id="ARBA00023136"/>
    </source>
</evidence>
<evidence type="ECO:0000259" key="8">
    <source>
        <dbReference type="Pfam" id="PF07686"/>
    </source>
</evidence>
<feature type="signal peptide" evidence="7">
    <location>
        <begin position="1"/>
        <end position="21"/>
    </location>
</feature>
<feature type="transmembrane region" description="Helical" evidence="6">
    <location>
        <begin position="212"/>
        <end position="236"/>
    </location>
</feature>
<keyword evidence="6" id="KW-1133">Transmembrane helix</keyword>
<evidence type="ECO:0000313" key="10">
    <source>
        <dbReference type="Proteomes" id="UP000011080"/>
    </source>
</evidence>
<feature type="domain" description="Immunoglobulin V-set" evidence="8">
    <location>
        <begin position="35"/>
        <end position="127"/>
    </location>
</feature>
<evidence type="ECO:0000256" key="7">
    <source>
        <dbReference type="SAM" id="SignalP"/>
    </source>
</evidence>
<dbReference type="STRING" id="72004.ENSBMUP00000021766"/>
<feature type="chain" id="PRO_5003991574" evidence="7">
    <location>
        <begin position="22"/>
        <end position="345"/>
    </location>
</feature>
<dbReference type="InterPro" id="IPR015632">
    <property type="entry name" value="CD2"/>
</dbReference>
<dbReference type="GO" id="GO:0016020">
    <property type="term" value="C:membrane"/>
    <property type="evidence" value="ECO:0007669"/>
    <property type="project" value="UniProtKB-SubCell"/>
</dbReference>
<evidence type="ECO:0000256" key="2">
    <source>
        <dbReference type="ARBA" id="ARBA00022729"/>
    </source>
</evidence>
<accession>L8I8J3</accession>
<dbReference type="InterPro" id="IPR013783">
    <property type="entry name" value="Ig-like_fold"/>
</dbReference>
<evidence type="ECO:0000256" key="5">
    <source>
        <dbReference type="SAM" id="MobiDB-lite"/>
    </source>
</evidence>
<keyword evidence="3 6" id="KW-0472">Membrane</keyword>
<dbReference type="InterPro" id="IPR036179">
    <property type="entry name" value="Ig-like_dom_sf"/>
</dbReference>
<dbReference type="PRINTS" id="PR01870">
    <property type="entry name" value="CD2ANTIGEN"/>
</dbReference>
<feature type="compositionally biased region" description="Polar residues" evidence="5">
    <location>
        <begin position="267"/>
        <end position="283"/>
    </location>
</feature>
<dbReference type="InterPro" id="IPR013106">
    <property type="entry name" value="Ig_V-set"/>
</dbReference>
<dbReference type="AlphaFoldDB" id="L8I8J3"/>
<dbReference type="PANTHER" id="PTHR12080:SF54">
    <property type="entry name" value="T-CELL SURFACE ANTIGEN CD2"/>
    <property type="match status" value="1"/>
</dbReference>
<dbReference type="EMBL" id="JH881870">
    <property type="protein sequence ID" value="ELR51859.1"/>
    <property type="molecule type" value="Genomic_DNA"/>
</dbReference>
<dbReference type="PANTHER" id="PTHR12080">
    <property type="entry name" value="SIGNALING LYMPHOCYTIC ACTIVATION MOLECULE"/>
    <property type="match status" value="1"/>
</dbReference>
<dbReference type="InterPro" id="IPR015631">
    <property type="entry name" value="CD2/SLAM_rcpt"/>
</dbReference>
<dbReference type="GO" id="GO:0005102">
    <property type="term" value="F:signaling receptor binding"/>
    <property type="evidence" value="ECO:0007669"/>
    <property type="project" value="TreeGrafter"/>
</dbReference>
<protein>
    <submittedName>
        <fullName evidence="9">T-cell surface antigen CD2</fullName>
    </submittedName>
</protein>
<dbReference type="GO" id="GO:0098609">
    <property type="term" value="P:cell-cell adhesion"/>
    <property type="evidence" value="ECO:0007669"/>
    <property type="project" value="TreeGrafter"/>
</dbReference>
<comment type="subcellular location">
    <subcellularLocation>
        <location evidence="1">Membrane</location>
    </subcellularLocation>
</comment>
<evidence type="ECO:0000256" key="6">
    <source>
        <dbReference type="SAM" id="Phobius"/>
    </source>
</evidence>
<proteinExistence type="predicted"/>
<evidence type="ECO:0000256" key="1">
    <source>
        <dbReference type="ARBA" id="ARBA00004370"/>
    </source>
</evidence>
<evidence type="ECO:0000313" key="9">
    <source>
        <dbReference type="EMBL" id="ELR51859.1"/>
    </source>
</evidence>
<dbReference type="GO" id="GO:0032729">
    <property type="term" value="P:positive regulation of type II interferon production"/>
    <property type="evidence" value="ECO:0007669"/>
    <property type="project" value="TreeGrafter"/>
</dbReference>
<dbReference type="Pfam" id="PF07686">
    <property type="entry name" value="V-set"/>
    <property type="match status" value="1"/>
</dbReference>
<dbReference type="Gene3D" id="2.60.40.10">
    <property type="entry name" value="Immunoglobulins"/>
    <property type="match status" value="2"/>
</dbReference>
<reference evidence="9 10" key="1">
    <citation type="journal article" date="2012" name="Nat. Genet.">
        <title>The yak genome and adaptation to life at high altitude.</title>
        <authorList>
            <person name="Qiu Q."/>
            <person name="Zhang G."/>
            <person name="Ma T."/>
            <person name="Qian W."/>
            <person name="Wang J."/>
            <person name="Ye Z."/>
            <person name="Cao C."/>
            <person name="Hu Q."/>
            <person name="Kim J."/>
            <person name="Larkin D.M."/>
            <person name="Auvil L."/>
            <person name="Capitanu B."/>
            <person name="Ma J."/>
            <person name="Lewin H.A."/>
            <person name="Qian X."/>
            <person name="Lang Y."/>
            <person name="Zhou R."/>
            <person name="Wang L."/>
            <person name="Wang K."/>
            <person name="Xia J."/>
            <person name="Liao S."/>
            <person name="Pan S."/>
            <person name="Lu X."/>
            <person name="Hou H."/>
            <person name="Wang Y."/>
            <person name="Zang X."/>
            <person name="Yin Y."/>
            <person name="Ma H."/>
            <person name="Zhang J."/>
            <person name="Wang Z."/>
            <person name="Zhang Y."/>
            <person name="Zhang D."/>
            <person name="Yonezawa T."/>
            <person name="Hasegawa M."/>
            <person name="Zhong Y."/>
            <person name="Liu W."/>
            <person name="Zhang Y."/>
            <person name="Huang Z."/>
            <person name="Zhang S."/>
            <person name="Long R."/>
            <person name="Yang H."/>
            <person name="Wang J."/>
            <person name="Lenstra J.A."/>
            <person name="Cooper D.N."/>
            <person name="Wu Y."/>
            <person name="Wang J."/>
            <person name="Shi P."/>
            <person name="Wang J."/>
            <person name="Liu J."/>
        </authorList>
    </citation>
    <scope>NUCLEOTIDE SEQUENCE [LARGE SCALE GENOMIC DNA]</scope>
    <source>
        <strain evidence="10">yakQH1</strain>
    </source>
</reference>
<sequence>MNLACEILASFLLIFTVPTKATVLLFVGEDPESIVVWGALDHDLNLDIPGFPRSDIVADIKWNRNKNKIARIKKDMPLHNETDKYDMFTNGTLKIKTLMRNDSGLYEVEVYDSNGVNLLSKKFDLKIQEMLSGPEINWICTNRTVSCKVENGSNPKLELFLNMTRVKQDHGKLITYTWNTRWNKTFKCVASNHVDSKVSIEIAVCPDEGLDWYLIIGICVGGAVFLLFVALLIFYISRRKKQSRRRDDEELEIKAQRAILEERGRKPQQTPVSTPANPGMSQTPPVPGHRSQPPAHRPRALGPRVQPQQKRLPPTPGTQVHQQKGPPLPKPRVQTKPPCDAEENS</sequence>
<name>L8I8J3_9CETA</name>
<keyword evidence="4" id="KW-0325">Glycoprotein</keyword>
<organism evidence="9 10">
    <name type="scientific">Bos mutus</name>
    <name type="common">wild yak</name>
    <dbReference type="NCBI Taxonomy" id="72004"/>
    <lineage>
        <taxon>Eukaryota</taxon>
        <taxon>Metazoa</taxon>
        <taxon>Chordata</taxon>
        <taxon>Craniata</taxon>
        <taxon>Vertebrata</taxon>
        <taxon>Euteleostomi</taxon>
        <taxon>Mammalia</taxon>
        <taxon>Eutheria</taxon>
        <taxon>Laurasiatheria</taxon>
        <taxon>Artiodactyla</taxon>
        <taxon>Ruminantia</taxon>
        <taxon>Pecora</taxon>
        <taxon>Bovidae</taxon>
        <taxon>Bovinae</taxon>
        <taxon>Bos</taxon>
    </lineage>
</organism>
<gene>
    <name evidence="9" type="ORF">M91_20787</name>
</gene>
<keyword evidence="2 7" id="KW-0732">Signal</keyword>
<dbReference type="SUPFAM" id="SSF48726">
    <property type="entry name" value="Immunoglobulin"/>
    <property type="match status" value="2"/>
</dbReference>